<evidence type="ECO:0000313" key="2">
    <source>
        <dbReference type="Proteomes" id="UP000826656"/>
    </source>
</evidence>
<keyword evidence="2" id="KW-1185">Reference proteome</keyword>
<dbReference type="Pfam" id="PF03004">
    <property type="entry name" value="Transposase_24"/>
    <property type="match status" value="1"/>
</dbReference>
<evidence type="ECO:0000313" key="1">
    <source>
        <dbReference type="EMBL" id="KAH0773736.1"/>
    </source>
</evidence>
<reference evidence="1 2" key="1">
    <citation type="journal article" date="2021" name="bioRxiv">
        <title>Chromosome-scale and haplotype-resolved genome assembly of a tetraploid potato cultivar.</title>
        <authorList>
            <person name="Sun H."/>
            <person name="Jiao W.-B."/>
            <person name="Krause K."/>
            <person name="Campoy J.A."/>
            <person name="Goel M."/>
            <person name="Folz-Donahue K."/>
            <person name="Kukat C."/>
            <person name="Huettel B."/>
            <person name="Schneeberger K."/>
        </authorList>
    </citation>
    <scope>NUCLEOTIDE SEQUENCE [LARGE SCALE GENOMIC DNA]</scope>
    <source>
        <strain evidence="1">SolTubOtavaFocal</strain>
        <tissue evidence="1">Leaves</tissue>
    </source>
</reference>
<proteinExistence type="predicted"/>
<organism evidence="1 2">
    <name type="scientific">Solanum tuberosum</name>
    <name type="common">Potato</name>
    <dbReference type="NCBI Taxonomy" id="4113"/>
    <lineage>
        <taxon>Eukaryota</taxon>
        <taxon>Viridiplantae</taxon>
        <taxon>Streptophyta</taxon>
        <taxon>Embryophyta</taxon>
        <taxon>Tracheophyta</taxon>
        <taxon>Spermatophyta</taxon>
        <taxon>Magnoliopsida</taxon>
        <taxon>eudicotyledons</taxon>
        <taxon>Gunneridae</taxon>
        <taxon>Pentapetalae</taxon>
        <taxon>asterids</taxon>
        <taxon>lamiids</taxon>
        <taxon>Solanales</taxon>
        <taxon>Solanaceae</taxon>
        <taxon>Solanoideae</taxon>
        <taxon>Solaneae</taxon>
        <taxon>Solanum</taxon>
    </lineage>
</organism>
<dbReference type="Proteomes" id="UP000826656">
    <property type="component" value="Unassembled WGS sequence"/>
</dbReference>
<name>A0ABQ7VZ16_SOLTU</name>
<protein>
    <submittedName>
        <fullName evidence="1">Uncharacterized protein</fullName>
    </submittedName>
</protein>
<gene>
    <name evidence="1" type="ORF">KY290_010873</name>
</gene>
<accession>A0ABQ7VZ16</accession>
<dbReference type="InterPro" id="IPR004252">
    <property type="entry name" value="Probable_transposase_24"/>
</dbReference>
<sequence>MQLWRSDECIKKSKINAKNRHGGREVVVGTHIGGSISIGKYGKKLAIEKGRDPTPSELHLHVHTYGHDGKSFVGERS</sequence>
<comment type="caution">
    <text evidence="1">The sequence shown here is derived from an EMBL/GenBank/DDBJ whole genome shotgun (WGS) entry which is preliminary data.</text>
</comment>
<dbReference type="EMBL" id="JAIVGD010000005">
    <property type="protein sequence ID" value="KAH0773736.1"/>
    <property type="molecule type" value="Genomic_DNA"/>
</dbReference>